<reference evidence="1" key="1">
    <citation type="submission" date="2023-05" db="EMBL/GenBank/DDBJ databases">
        <authorList>
            <consortium name="ELIXIR-Norway"/>
        </authorList>
    </citation>
    <scope>NUCLEOTIDE SEQUENCE</scope>
</reference>
<feature type="non-terminal residue" evidence="1">
    <location>
        <position position="1"/>
    </location>
</feature>
<accession>A0AC59ZU95</accession>
<name>A0AC59ZU95_RANTA</name>
<protein>
    <submittedName>
        <fullName evidence="1">Uncharacterized protein</fullName>
    </submittedName>
</protein>
<proteinExistence type="predicted"/>
<reference evidence="1" key="2">
    <citation type="submission" date="2025-03" db="EMBL/GenBank/DDBJ databases">
        <authorList>
            <consortium name="ELIXIR-Norway"/>
            <consortium name="Elixir Norway"/>
        </authorList>
    </citation>
    <scope>NUCLEOTIDE SEQUENCE</scope>
</reference>
<evidence type="ECO:0000313" key="2">
    <source>
        <dbReference type="Proteomes" id="UP001162501"/>
    </source>
</evidence>
<sequence>FLLPLSGSMGTSVETILLVSWCWRKLVKTPGFFLFSTEREAQGLWAQQRASEAHGDVSASEEMCLGWRPTFRSSTSFLPKEPSLELPTAFTRKPSNNTLDLGAWPDHKHGLPRPENHPSGSLAH</sequence>
<dbReference type="Proteomes" id="UP001162501">
    <property type="component" value="Chromosome 4"/>
</dbReference>
<gene>
    <name evidence="1" type="ORF">MRATA1EN22A_LOCUS23191</name>
</gene>
<dbReference type="EMBL" id="OX596088">
    <property type="protein sequence ID" value="CAN0512656.1"/>
    <property type="molecule type" value="Genomic_DNA"/>
</dbReference>
<feature type="non-terminal residue" evidence="1">
    <location>
        <position position="124"/>
    </location>
</feature>
<organism evidence="1 2">
    <name type="scientific">Rangifer tarandus platyrhynchus</name>
    <name type="common">Svalbard reindeer</name>
    <dbReference type="NCBI Taxonomy" id="3082113"/>
    <lineage>
        <taxon>Eukaryota</taxon>
        <taxon>Metazoa</taxon>
        <taxon>Chordata</taxon>
        <taxon>Craniata</taxon>
        <taxon>Vertebrata</taxon>
        <taxon>Euteleostomi</taxon>
        <taxon>Mammalia</taxon>
        <taxon>Eutheria</taxon>
        <taxon>Laurasiatheria</taxon>
        <taxon>Artiodactyla</taxon>
        <taxon>Ruminantia</taxon>
        <taxon>Pecora</taxon>
        <taxon>Cervidae</taxon>
        <taxon>Odocoileinae</taxon>
        <taxon>Rangifer</taxon>
    </lineage>
</organism>
<evidence type="ECO:0000313" key="1">
    <source>
        <dbReference type="EMBL" id="CAN0512656.1"/>
    </source>
</evidence>